<comment type="similarity">
    <text evidence="1">Belongs to the sigma-70 factor family. ECF subfamily.</text>
</comment>
<dbReference type="InterPro" id="IPR013324">
    <property type="entry name" value="RNA_pol_sigma_r3/r4-like"/>
</dbReference>
<evidence type="ECO:0000256" key="1">
    <source>
        <dbReference type="ARBA" id="ARBA00010641"/>
    </source>
</evidence>
<reference evidence="7 8" key="1">
    <citation type="journal article" date="2016" name="Environ. Microbiol.">
        <title>Genomic resolution of a cold subsurface aquifer community provides metabolic insights for novel microbes adapted to high CO concentrations.</title>
        <authorList>
            <person name="Probst A.J."/>
            <person name="Castelle C.J."/>
            <person name="Singh A."/>
            <person name="Brown C.T."/>
            <person name="Anantharaman K."/>
            <person name="Sharon I."/>
            <person name="Hug L.A."/>
            <person name="Burstein D."/>
            <person name="Emerson J.B."/>
            <person name="Thomas B.C."/>
            <person name="Banfield J.F."/>
        </authorList>
    </citation>
    <scope>NUCLEOTIDE SEQUENCE [LARGE SCALE GENOMIC DNA]</scope>
    <source>
        <strain evidence="7">CG1_02_31_12</strain>
    </source>
</reference>
<dbReference type="Pfam" id="PF08281">
    <property type="entry name" value="Sigma70_r4_2"/>
    <property type="match status" value="1"/>
</dbReference>
<dbReference type="SUPFAM" id="SSF88659">
    <property type="entry name" value="Sigma3 and sigma4 domains of RNA polymerase sigma factors"/>
    <property type="match status" value="1"/>
</dbReference>
<proteinExistence type="inferred from homology"/>
<dbReference type="GO" id="GO:0006352">
    <property type="term" value="P:DNA-templated transcription initiation"/>
    <property type="evidence" value="ECO:0007669"/>
    <property type="project" value="InterPro"/>
</dbReference>
<evidence type="ECO:0000313" key="8">
    <source>
        <dbReference type="Proteomes" id="UP000185769"/>
    </source>
</evidence>
<keyword evidence="2" id="KW-0805">Transcription regulation</keyword>
<dbReference type="InterPro" id="IPR036388">
    <property type="entry name" value="WH-like_DNA-bd_sf"/>
</dbReference>
<dbReference type="InterPro" id="IPR039425">
    <property type="entry name" value="RNA_pol_sigma-70-like"/>
</dbReference>
<evidence type="ECO:0000256" key="4">
    <source>
        <dbReference type="ARBA" id="ARBA00023163"/>
    </source>
</evidence>
<dbReference type="Proteomes" id="UP000185769">
    <property type="component" value="Unassembled WGS sequence"/>
</dbReference>
<feature type="domain" description="RNA polymerase sigma factor 70 region 4 type 2" evidence="6">
    <location>
        <begin position="122"/>
        <end position="174"/>
    </location>
</feature>
<comment type="caution">
    <text evidence="7">The sequence shown here is derived from an EMBL/GenBank/DDBJ whole genome shotgun (WGS) entry which is preliminary data.</text>
</comment>
<dbReference type="InterPro" id="IPR014284">
    <property type="entry name" value="RNA_pol_sigma-70_dom"/>
</dbReference>
<evidence type="ECO:0000256" key="2">
    <source>
        <dbReference type="ARBA" id="ARBA00023015"/>
    </source>
</evidence>
<dbReference type="CDD" id="cd06171">
    <property type="entry name" value="Sigma70_r4"/>
    <property type="match status" value="1"/>
</dbReference>
<sequence length="181" mass="21766">MTLKDKELTDEELVDKIITSDKNLYVIIIERYEKKLIRYANNLIKDKNKAIDVVQESFIKAFIDLNNFDIKKKFSSWIYRIVHNQVINIIKKYHKETPLLEGWDFKSEENIEENFEIKEIKEKVEKCLKNIPFLYREPLSLYYIDEKSYEEISYILRIPIGTVATHINRAKKLMKKICQKN</sequence>
<keyword evidence="4" id="KW-0804">Transcription</keyword>
<keyword evidence="3" id="KW-0731">Sigma factor</keyword>
<accession>A0A1J4V6L1</accession>
<evidence type="ECO:0000256" key="3">
    <source>
        <dbReference type="ARBA" id="ARBA00023082"/>
    </source>
</evidence>
<dbReference type="InterPro" id="IPR013325">
    <property type="entry name" value="RNA_pol_sigma_r2"/>
</dbReference>
<dbReference type="InterPro" id="IPR013249">
    <property type="entry name" value="RNA_pol_sigma70_r4_t2"/>
</dbReference>
<evidence type="ECO:0000259" key="6">
    <source>
        <dbReference type="Pfam" id="PF08281"/>
    </source>
</evidence>
<dbReference type="AlphaFoldDB" id="A0A1J4V6L1"/>
<dbReference type="GO" id="GO:0003677">
    <property type="term" value="F:DNA binding"/>
    <property type="evidence" value="ECO:0007669"/>
    <property type="project" value="InterPro"/>
</dbReference>
<dbReference type="NCBIfam" id="TIGR02937">
    <property type="entry name" value="sigma70-ECF"/>
    <property type="match status" value="1"/>
</dbReference>
<dbReference type="EMBL" id="MNVM01000008">
    <property type="protein sequence ID" value="OIO29911.1"/>
    <property type="molecule type" value="Genomic_DNA"/>
</dbReference>
<name>A0A1J4V6L1_9BACT</name>
<protein>
    <recommendedName>
        <fullName evidence="9">RNA polymerase sigma factor</fullName>
    </recommendedName>
</protein>
<organism evidence="7 8">
    <name type="scientific">Candidatus Nomurabacteria bacterium CG1_02_31_12</name>
    <dbReference type="NCBI Taxonomy" id="1805280"/>
    <lineage>
        <taxon>Bacteria</taxon>
        <taxon>Candidatus Nomuraibacteriota</taxon>
    </lineage>
</organism>
<dbReference type="GO" id="GO:0016987">
    <property type="term" value="F:sigma factor activity"/>
    <property type="evidence" value="ECO:0007669"/>
    <property type="project" value="UniProtKB-KW"/>
</dbReference>
<dbReference type="InterPro" id="IPR007627">
    <property type="entry name" value="RNA_pol_sigma70_r2"/>
</dbReference>
<dbReference type="SUPFAM" id="SSF88946">
    <property type="entry name" value="Sigma2 domain of RNA polymerase sigma factors"/>
    <property type="match status" value="1"/>
</dbReference>
<dbReference type="PANTHER" id="PTHR43133:SF51">
    <property type="entry name" value="RNA POLYMERASE SIGMA FACTOR"/>
    <property type="match status" value="1"/>
</dbReference>
<dbReference type="STRING" id="1805280.AUJ22_00600"/>
<feature type="domain" description="RNA polymerase sigma-70 region 2" evidence="5">
    <location>
        <begin position="28"/>
        <end position="92"/>
    </location>
</feature>
<dbReference type="Pfam" id="PF04542">
    <property type="entry name" value="Sigma70_r2"/>
    <property type="match status" value="1"/>
</dbReference>
<dbReference type="Gene3D" id="1.10.10.10">
    <property type="entry name" value="Winged helix-like DNA-binding domain superfamily/Winged helix DNA-binding domain"/>
    <property type="match status" value="1"/>
</dbReference>
<dbReference type="Gene3D" id="1.10.1740.10">
    <property type="match status" value="1"/>
</dbReference>
<evidence type="ECO:0000313" key="7">
    <source>
        <dbReference type="EMBL" id="OIO29911.1"/>
    </source>
</evidence>
<dbReference type="PANTHER" id="PTHR43133">
    <property type="entry name" value="RNA POLYMERASE ECF-TYPE SIGMA FACTO"/>
    <property type="match status" value="1"/>
</dbReference>
<evidence type="ECO:0000259" key="5">
    <source>
        <dbReference type="Pfam" id="PF04542"/>
    </source>
</evidence>
<gene>
    <name evidence="7" type="ORF">AUJ22_00600</name>
</gene>
<evidence type="ECO:0008006" key="9">
    <source>
        <dbReference type="Google" id="ProtNLM"/>
    </source>
</evidence>